<dbReference type="RefSeq" id="WP_089858262.1">
    <property type="nucleotide sequence ID" value="NZ_FOTI01000002.1"/>
</dbReference>
<dbReference type="SUPFAM" id="SSF51735">
    <property type="entry name" value="NAD(P)-binding Rossmann-fold domains"/>
    <property type="match status" value="1"/>
</dbReference>
<evidence type="ECO:0000256" key="10">
    <source>
        <dbReference type="PIRSR" id="PIRSR000094-3"/>
    </source>
</evidence>
<dbReference type="PRINTS" id="PR00081">
    <property type="entry name" value="GDHRDH"/>
</dbReference>
<dbReference type="GO" id="GO:0006633">
    <property type="term" value="P:fatty acid biosynthetic process"/>
    <property type="evidence" value="ECO:0007669"/>
    <property type="project" value="UniProtKB-KW"/>
</dbReference>
<protein>
    <recommendedName>
        <fullName evidence="8">Enoyl-[acyl-carrier-protein] reductase [NADH]</fullName>
        <ecNumber evidence="8">1.3.1.9</ecNumber>
    </recommendedName>
</protein>
<comment type="catalytic activity">
    <reaction evidence="8">
        <text>a 2,3-saturated acyl-[ACP] + NAD(+) = a (2E)-enoyl-[ACP] + NADH + H(+)</text>
        <dbReference type="Rhea" id="RHEA:10240"/>
        <dbReference type="Rhea" id="RHEA-COMP:9925"/>
        <dbReference type="Rhea" id="RHEA-COMP:9926"/>
        <dbReference type="ChEBI" id="CHEBI:15378"/>
        <dbReference type="ChEBI" id="CHEBI:57540"/>
        <dbReference type="ChEBI" id="CHEBI:57945"/>
        <dbReference type="ChEBI" id="CHEBI:78784"/>
        <dbReference type="ChEBI" id="CHEBI:78785"/>
        <dbReference type="EC" id="1.3.1.9"/>
    </reaction>
</comment>
<accession>A0A1I4F1Z8</accession>
<dbReference type="Pfam" id="PF13561">
    <property type="entry name" value="adh_short_C2"/>
    <property type="match status" value="1"/>
</dbReference>
<feature type="binding site" evidence="10">
    <location>
        <position position="14"/>
    </location>
    <ligand>
        <name>NAD(+)</name>
        <dbReference type="ChEBI" id="CHEBI:57540"/>
    </ligand>
</feature>
<evidence type="ECO:0000256" key="7">
    <source>
        <dbReference type="ARBA" id="ARBA00023160"/>
    </source>
</evidence>
<feature type="binding site" evidence="10">
    <location>
        <position position="41"/>
    </location>
    <ligand>
        <name>NAD(+)</name>
        <dbReference type="ChEBI" id="CHEBI:57540"/>
    </ligand>
</feature>
<evidence type="ECO:0000256" key="9">
    <source>
        <dbReference type="PIRSR" id="PIRSR000094-1"/>
    </source>
</evidence>
<evidence type="ECO:0000256" key="3">
    <source>
        <dbReference type="ARBA" id="ARBA00022516"/>
    </source>
</evidence>
<feature type="active site" description="Proton acceptor" evidence="9">
    <location>
        <position position="159"/>
    </location>
</feature>
<dbReference type="InterPro" id="IPR014358">
    <property type="entry name" value="Enoyl-ACP_Rdtase_NADH"/>
</dbReference>
<reference evidence="11 12" key="1">
    <citation type="submission" date="2016-10" db="EMBL/GenBank/DDBJ databases">
        <authorList>
            <person name="de Groot N.N."/>
        </authorList>
    </citation>
    <scope>NUCLEOTIDE SEQUENCE [LARGE SCALE GENOMIC DNA]</scope>
    <source>
        <strain evidence="11 12">ATCC 51327</strain>
    </source>
</reference>
<dbReference type="PANTHER" id="PTHR43159:SF2">
    <property type="entry name" value="ENOYL-[ACYL-CARRIER-PROTEIN] REDUCTASE [NADH], CHLOROPLASTIC"/>
    <property type="match status" value="1"/>
</dbReference>
<evidence type="ECO:0000256" key="8">
    <source>
        <dbReference type="PIRNR" id="PIRNR000094"/>
    </source>
</evidence>
<gene>
    <name evidence="11" type="ORF">SAMN02983006_00200</name>
</gene>
<evidence type="ECO:0000256" key="4">
    <source>
        <dbReference type="ARBA" id="ARBA00022832"/>
    </source>
</evidence>
<dbReference type="InterPro" id="IPR002347">
    <property type="entry name" value="SDR_fam"/>
</dbReference>
<dbReference type="Gene3D" id="1.10.8.400">
    <property type="entry name" value="Enoyl acyl carrier protein reductase"/>
    <property type="match status" value="1"/>
</dbReference>
<keyword evidence="4" id="KW-0276">Fatty acid metabolism</keyword>
<dbReference type="STRING" id="29563.SAMN02983006_00200"/>
<feature type="binding site" evidence="10">
    <location>
        <begin position="195"/>
        <end position="199"/>
    </location>
    <ligand>
        <name>NAD(+)</name>
        <dbReference type="ChEBI" id="CHEBI:57540"/>
    </ligand>
</feature>
<dbReference type="OrthoDB" id="9803628at2"/>
<evidence type="ECO:0000256" key="2">
    <source>
        <dbReference type="ARBA" id="ARBA00009233"/>
    </source>
</evidence>
<keyword evidence="7 8" id="KW-0275">Fatty acid biosynthesis</keyword>
<evidence type="ECO:0000256" key="1">
    <source>
        <dbReference type="ARBA" id="ARBA00005189"/>
    </source>
</evidence>
<dbReference type="CDD" id="cd05372">
    <property type="entry name" value="ENR_SDR"/>
    <property type="match status" value="1"/>
</dbReference>
<dbReference type="AlphaFoldDB" id="A0A1I4F1Z8"/>
<evidence type="ECO:0000313" key="12">
    <source>
        <dbReference type="Proteomes" id="UP000199006"/>
    </source>
</evidence>
<dbReference type="PANTHER" id="PTHR43159">
    <property type="entry name" value="ENOYL-[ACYL-CARRIER-PROTEIN] REDUCTASE"/>
    <property type="match status" value="1"/>
</dbReference>
<dbReference type="GO" id="GO:0004318">
    <property type="term" value="F:enoyl-[acyl-carrier-protein] reductase (NADH) activity"/>
    <property type="evidence" value="ECO:0007669"/>
    <property type="project" value="UniProtKB-EC"/>
</dbReference>
<dbReference type="EC" id="1.3.1.9" evidence="8"/>
<keyword evidence="5 8" id="KW-0560">Oxidoreductase</keyword>
<proteinExistence type="inferred from homology"/>
<sequence length="258" mass="28223">MSKLMTGKKGIIMGVANKKSISWQIAKKLKAEGAELAFTYQNEKIAQKVIPLFQEIGSNSFYQLDITDDQQFEQVFKKIGNDFGQEVNFLVHAIAGGPRKADLKGKYLNTERSSFLRSLEISVYSYVKALQLAYPFMKNNGGSAITLTYYGAEKVIPNYNVMGVAKAALESSVKYLAADLGQDQIRVNALSPGPILTRAASGISNFKGLMNSFKQKAPLGKLVKQEEVADSALYLLSDLSTMVTGEIIHVDGGYNIQG</sequence>
<organism evidence="11 12">
    <name type="scientific">Halanaerobium salsuginis</name>
    <dbReference type="NCBI Taxonomy" id="29563"/>
    <lineage>
        <taxon>Bacteria</taxon>
        <taxon>Bacillati</taxon>
        <taxon>Bacillota</taxon>
        <taxon>Clostridia</taxon>
        <taxon>Halanaerobiales</taxon>
        <taxon>Halanaerobiaceae</taxon>
        <taxon>Halanaerobium</taxon>
    </lineage>
</organism>
<feature type="binding site" evidence="10">
    <location>
        <position position="166"/>
    </location>
    <ligand>
        <name>NAD(+)</name>
        <dbReference type="ChEBI" id="CHEBI:57540"/>
    </ligand>
</feature>
<comment type="similarity">
    <text evidence="2 8">Belongs to the short-chain dehydrogenases/reductases (SDR) family. FabI subfamily.</text>
</comment>
<evidence type="ECO:0000256" key="5">
    <source>
        <dbReference type="ARBA" id="ARBA00023002"/>
    </source>
</evidence>
<dbReference type="PIRSF" id="PIRSF000094">
    <property type="entry name" value="Enoyl-ACP_rdct"/>
    <property type="match status" value="1"/>
</dbReference>
<feature type="active site" description="Proton acceptor" evidence="9">
    <location>
        <position position="149"/>
    </location>
</feature>
<keyword evidence="12" id="KW-1185">Reference proteome</keyword>
<dbReference type="EMBL" id="FOTI01000002">
    <property type="protein sequence ID" value="SFL12015.1"/>
    <property type="molecule type" value="Genomic_DNA"/>
</dbReference>
<feature type="binding site" evidence="10">
    <location>
        <begin position="20"/>
        <end position="21"/>
    </location>
    <ligand>
        <name>NAD(+)</name>
        <dbReference type="ChEBI" id="CHEBI:57540"/>
    </ligand>
</feature>
<comment type="pathway">
    <text evidence="1">Lipid metabolism.</text>
</comment>
<dbReference type="Proteomes" id="UP000199006">
    <property type="component" value="Unassembled WGS sequence"/>
</dbReference>
<dbReference type="InterPro" id="IPR036291">
    <property type="entry name" value="NAD(P)-bd_dom_sf"/>
</dbReference>
<keyword evidence="8 10" id="KW-0520">NAD</keyword>
<keyword evidence="6" id="KW-0443">Lipid metabolism</keyword>
<dbReference type="Gene3D" id="3.40.50.720">
    <property type="entry name" value="NAD(P)-binding Rossmann-like Domain"/>
    <property type="match status" value="1"/>
</dbReference>
<feature type="binding site" evidence="10">
    <location>
        <position position="94"/>
    </location>
    <ligand>
        <name>NAD(+)</name>
        <dbReference type="ChEBI" id="CHEBI:57540"/>
    </ligand>
</feature>
<evidence type="ECO:0000256" key="6">
    <source>
        <dbReference type="ARBA" id="ARBA00023098"/>
    </source>
</evidence>
<name>A0A1I4F1Z8_9FIRM</name>
<evidence type="ECO:0000313" key="11">
    <source>
        <dbReference type="EMBL" id="SFL12015.1"/>
    </source>
</evidence>
<keyword evidence="3 8" id="KW-0444">Lipid biosynthesis</keyword>